<dbReference type="Proteomes" id="UP001620273">
    <property type="component" value="Unassembled WGS sequence"/>
</dbReference>
<evidence type="ECO:0000313" key="4">
    <source>
        <dbReference type="Proteomes" id="UP001620273"/>
    </source>
</evidence>
<protein>
    <submittedName>
        <fullName evidence="3">Tetratricopeptide repeat protein</fullName>
    </submittedName>
</protein>
<dbReference type="SUPFAM" id="SSF48452">
    <property type="entry name" value="TPR-like"/>
    <property type="match status" value="1"/>
</dbReference>
<evidence type="ECO:0000256" key="1">
    <source>
        <dbReference type="SAM" id="MobiDB-lite"/>
    </source>
</evidence>
<keyword evidence="2" id="KW-0812">Transmembrane</keyword>
<name>A0ABW8KQQ0_9BIFI</name>
<gene>
    <name evidence="3" type="ORF">OCH74_08455</name>
</gene>
<sequence>MTRFRKHTDAHGSQPKSSMFAKLKESIRHSVFGQPDGNGHGSSAPANPFGRALSNPDNVVDELSRHAIKLTPIVKRRVYEGLSGVPEGLRLGWAQLPQTRGRAFSLGMFIGDDRFAQIALADDRGRVFAGTDPTMDVQGAEIRFMFSKDGESRLPDHTRLGTGARAQASMGVRAGDFLRGVIGGERNDESEVDVLQGSIVGRGQDGRMMWLASWIKRNNRYTLEQLRAELDPQMRCGLEYRDAIAIAFFTAYLLPQMSGLLIGFGSGNIFRRLNREAPMGAIRRSVRDTLEARAHGLRSSGLEDYFSDLMREAGALQPVAGLEAVHGAEPLHLYTSSFSGSYFFSWDSSLEFSPALASLVIEGGLNRFAAVSAVLERNARVGQQPIEDNVTRAQAAQLDMALLNDPALIALRSDDRTPLDPLHDDGIAPLHTMMRIARDAAEQTAHDFPDPTGHAMTGTKDAAGSEWVYRQTLSLLLRSMRLPFRFDVDFRTNLHDGNVAIAFTTAGAAMMPKSRYSERRHDWVKLEEHERAAMSAAYNLRVGLMMAGMAFAVDTRVRQVSVTIDSIGLEEAVAEQDSAIAKLMGEALKAFERMRTQEPGAVMGGKSAPKDGDVHGDPSLASPKPGDGSHDTADSQAGEGRIPADGLSTQSSFEHGEGHGEGQDEGHGTPDHALKSAEEQEFEDLMQGADIDEAVFSVPQGNDERDGSGAESFTIADSSSTSGTLDAVNGAAGQDGSDGSDDRNSSLGQNEPDESNRIAGSAGIVGNAGNAHTGKRGDDPLEALRSNPTVRHMVAVTFSRDAFLGYVHNHGLNDPVTTYRMFDAVMSVDPDGALEPVDTDLDLRDAKFSPLASQQEPEFSEAHFGPQASRVLGCTDATGLSIQRVDLLQRAVTDFHHLASDDSMPSVAKAQHAMRIVEHIGDPELSQLAPQVGAALIDGKDTPDFDFTLAKRLDAERVKARDLLFSGQSDQAIEVQEAAVSRVDALFAQSKGVPRYFNSYAERVVYNRLFATAGERTVLIPDSLFYAHMELADILSQVKGAKASLKHLNAMVSYAPAYPLSHMRLAVQLARDEDWDSARAACLNALRVALDRADAAFAYYRFAYSEWMRDRFDTAAAAYLMASHIAPGQFSTLPAELDELMERARSQCIPVPHDVVDAATVLTEHDLPVWPHTEVEPIVRQAARVCVDNGMFVPARTLSIADARLNDGQSDGIDMAQAQFLRSLDA</sequence>
<accession>A0ABW8KQQ0</accession>
<reference evidence="3 4" key="1">
    <citation type="submission" date="2022-09" db="EMBL/GenBank/DDBJ databases">
        <title>Genome sequencing of four strains from tibetan pig.</title>
        <authorList>
            <person name="Feng J."/>
        </authorList>
    </citation>
    <scope>NUCLEOTIDE SEQUENCE [LARGE SCALE GENOMIC DNA]</scope>
    <source>
        <strain evidence="3 4">11-1-1</strain>
    </source>
</reference>
<dbReference type="EMBL" id="JAOQBW010000006">
    <property type="protein sequence ID" value="MFK3576875.1"/>
    <property type="molecule type" value="Genomic_DNA"/>
</dbReference>
<organism evidence="3 4">
    <name type="scientific">Bifidobacterium thermacidophilum</name>
    <dbReference type="NCBI Taxonomy" id="246618"/>
    <lineage>
        <taxon>Bacteria</taxon>
        <taxon>Bacillati</taxon>
        <taxon>Actinomycetota</taxon>
        <taxon>Actinomycetes</taxon>
        <taxon>Bifidobacteriales</taxon>
        <taxon>Bifidobacteriaceae</taxon>
        <taxon>Bifidobacterium</taxon>
    </lineage>
</organism>
<dbReference type="InterPro" id="IPR011990">
    <property type="entry name" value="TPR-like_helical_dom_sf"/>
</dbReference>
<dbReference type="Gene3D" id="1.25.40.10">
    <property type="entry name" value="Tetratricopeptide repeat domain"/>
    <property type="match status" value="1"/>
</dbReference>
<feature type="compositionally biased region" description="Basic and acidic residues" evidence="1">
    <location>
        <begin position="654"/>
        <end position="672"/>
    </location>
</feature>
<keyword evidence="2" id="KW-0472">Membrane</keyword>
<keyword evidence="4" id="KW-1185">Reference proteome</keyword>
<proteinExistence type="predicted"/>
<feature type="region of interest" description="Disordered" evidence="1">
    <location>
        <begin position="598"/>
        <end position="672"/>
    </location>
</feature>
<feature type="transmembrane region" description="Helical" evidence="2">
    <location>
        <begin position="243"/>
        <end position="265"/>
    </location>
</feature>
<evidence type="ECO:0000313" key="3">
    <source>
        <dbReference type="EMBL" id="MFK3576875.1"/>
    </source>
</evidence>
<keyword evidence="2" id="KW-1133">Transmembrane helix</keyword>
<evidence type="ECO:0000256" key="2">
    <source>
        <dbReference type="SAM" id="Phobius"/>
    </source>
</evidence>
<feature type="region of interest" description="Disordered" evidence="1">
    <location>
        <begin position="699"/>
        <end position="783"/>
    </location>
</feature>
<feature type="region of interest" description="Disordered" evidence="1">
    <location>
        <begin position="30"/>
        <end position="55"/>
    </location>
</feature>
<comment type="caution">
    <text evidence="3">The sequence shown here is derived from an EMBL/GenBank/DDBJ whole genome shotgun (WGS) entry which is preliminary data.</text>
</comment>
<feature type="compositionally biased region" description="Polar residues" evidence="1">
    <location>
        <begin position="715"/>
        <end position="724"/>
    </location>
</feature>
<dbReference type="RefSeq" id="WP_404441740.1">
    <property type="nucleotide sequence ID" value="NZ_JAOQBW010000006.1"/>
</dbReference>